<evidence type="ECO:0000259" key="1">
    <source>
        <dbReference type="PROSITE" id="PS50980"/>
    </source>
</evidence>
<dbReference type="EMBL" id="FOBW01000001">
    <property type="protein sequence ID" value="SEM12838.1"/>
    <property type="molecule type" value="Genomic_DNA"/>
</dbReference>
<gene>
    <name evidence="3" type="ORF">SAMN05192533_101123</name>
</gene>
<sequence length="518" mass="56634">MSWESEIKELRQREELARRMGGEERVSKHKSFGKLTVRERIDCLLDDGTFHESGAIAGKAKYDDDGQLIDFTPANFILGTGRVNGRKVVVGGDDFTVRGGAADGAIYGKQVYAERLAHDLQIPIIRLVDGTGGGGSVKTLDSSGYTYIPVNPAWDLVVSNMERVPVVAACMGSVAGLGAARVAASHFSVMIEDTSQLFVAGPPVVKYGMGQDLTKEELGGIQVHRSSGAVDNIAGSEEDAFEQIRTFLSYLPSNIWKLPPVVQGDDTPTRREEKLLSIIPKNRRAPYKIRELLPLLFDQGSVFEMGRYFGGGTVTCFARLDGYPVGVLAPDPYVNGGGLTAESSEKLERFVDLCQTFHLPIVNLVDQPGMVIGLPSEKKGTIRKGVRAISAVYQANVPMVEIIMRRVFGVGGAGISNRHGLNQRYAWPSGDWGSLPVEGGVQVAYRRELEASENPEALLNELLERMEAVRSPFRTAEAFGVEEMIDPRDTRPLLCEWVKDAYELLPQQLGPSQHGMRP</sequence>
<protein>
    <submittedName>
        <fullName evidence="3">Acetyl-CoA carboxylase, carboxyltransferase component</fullName>
    </submittedName>
</protein>
<dbReference type="PROSITE" id="PS50980">
    <property type="entry name" value="COA_CT_NTER"/>
    <property type="match status" value="1"/>
</dbReference>
<keyword evidence="4" id="KW-1185">Reference proteome</keyword>
<evidence type="ECO:0000259" key="2">
    <source>
        <dbReference type="PROSITE" id="PS50989"/>
    </source>
</evidence>
<dbReference type="InterPro" id="IPR029045">
    <property type="entry name" value="ClpP/crotonase-like_dom_sf"/>
</dbReference>
<dbReference type="InterPro" id="IPR011762">
    <property type="entry name" value="COA_CT_N"/>
</dbReference>
<dbReference type="PROSITE" id="PS50989">
    <property type="entry name" value="COA_CT_CTER"/>
    <property type="match status" value="1"/>
</dbReference>
<dbReference type="OrthoDB" id="9803706at2"/>
<feature type="domain" description="CoA carboxyltransferase C-terminal" evidence="2">
    <location>
        <begin position="271"/>
        <end position="508"/>
    </location>
</feature>
<dbReference type="GO" id="GO:0004658">
    <property type="term" value="F:propionyl-CoA carboxylase activity"/>
    <property type="evidence" value="ECO:0007669"/>
    <property type="project" value="TreeGrafter"/>
</dbReference>
<name>A0A1H7VVQ7_9BACI</name>
<dbReference type="RefSeq" id="WP_090740161.1">
    <property type="nucleotide sequence ID" value="NZ_FOBW01000001.1"/>
</dbReference>
<dbReference type="Proteomes" id="UP000198553">
    <property type="component" value="Unassembled WGS sequence"/>
</dbReference>
<dbReference type="Pfam" id="PF01039">
    <property type="entry name" value="Carboxyl_trans"/>
    <property type="match status" value="1"/>
</dbReference>
<dbReference type="PANTHER" id="PTHR43842:SF2">
    <property type="entry name" value="PROPIONYL-COA CARBOXYLASE BETA CHAIN, MITOCHONDRIAL"/>
    <property type="match status" value="1"/>
</dbReference>
<dbReference type="PANTHER" id="PTHR43842">
    <property type="entry name" value="PROPIONYL-COA CARBOXYLASE BETA CHAIN"/>
    <property type="match status" value="1"/>
</dbReference>
<reference evidence="4" key="1">
    <citation type="submission" date="2016-10" db="EMBL/GenBank/DDBJ databases">
        <authorList>
            <person name="Varghese N."/>
            <person name="Submissions S."/>
        </authorList>
    </citation>
    <scope>NUCLEOTIDE SEQUENCE [LARGE SCALE GENOMIC DNA]</scope>
    <source>
        <strain evidence="4">B48,IBRC-M 10115,DSM 25386,CECT 8001</strain>
    </source>
</reference>
<dbReference type="Gene3D" id="3.90.226.10">
    <property type="entry name" value="2-enoyl-CoA Hydratase, Chain A, domain 1"/>
    <property type="match status" value="2"/>
</dbReference>
<keyword evidence="3" id="KW-0808">Transferase</keyword>
<proteinExistence type="predicted"/>
<organism evidence="3 4">
    <name type="scientific">Mesobacillus persicus</name>
    <dbReference type="NCBI Taxonomy" id="930146"/>
    <lineage>
        <taxon>Bacteria</taxon>
        <taxon>Bacillati</taxon>
        <taxon>Bacillota</taxon>
        <taxon>Bacilli</taxon>
        <taxon>Bacillales</taxon>
        <taxon>Bacillaceae</taxon>
        <taxon>Mesobacillus</taxon>
    </lineage>
</organism>
<dbReference type="AlphaFoldDB" id="A0A1H7VVQ7"/>
<dbReference type="InterPro" id="IPR051047">
    <property type="entry name" value="AccD/PCCB"/>
</dbReference>
<dbReference type="STRING" id="930146.SAMN05192533_101123"/>
<dbReference type="InterPro" id="IPR011763">
    <property type="entry name" value="COA_CT_C"/>
</dbReference>
<evidence type="ECO:0000313" key="4">
    <source>
        <dbReference type="Proteomes" id="UP000198553"/>
    </source>
</evidence>
<dbReference type="InterPro" id="IPR034733">
    <property type="entry name" value="AcCoA_carboxyl_beta"/>
</dbReference>
<dbReference type="GO" id="GO:0016740">
    <property type="term" value="F:transferase activity"/>
    <property type="evidence" value="ECO:0007669"/>
    <property type="project" value="UniProtKB-KW"/>
</dbReference>
<accession>A0A1H7VVQ7</accession>
<feature type="domain" description="CoA carboxyltransferase N-terminal" evidence="1">
    <location>
        <begin position="1"/>
        <end position="263"/>
    </location>
</feature>
<evidence type="ECO:0000313" key="3">
    <source>
        <dbReference type="EMBL" id="SEM12838.1"/>
    </source>
</evidence>
<dbReference type="SUPFAM" id="SSF52096">
    <property type="entry name" value="ClpP/crotonase"/>
    <property type="match status" value="2"/>
</dbReference>